<dbReference type="GO" id="GO:0005524">
    <property type="term" value="F:ATP binding"/>
    <property type="evidence" value="ECO:0007669"/>
    <property type="project" value="UniProtKB-KW"/>
</dbReference>
<feature type="domain" description="RecA family profile 1" evidence="8">
    <location>
        <begin position="72"/>
        <end position="254"/>
    </location>
</feature>
<keyword evidence="6" id="KW-0539">Nucleus</keyword>
<proteinExistence type="predicted"/>
<dbReference type="PANTHER" id="PTHR22942">
    <property type="entry name" value="RECA/RAD51/RADA DNA STRAND-PAIRING FAMILY MEMBER"/>
    <property type="match status" value="1"/>
</dbReference>
<dbReference type="AlphaFoldDB" id="A0A8H5BVJ3"/>
<evidence type="ECO:0000256" key="3">
    <source>
        <dbReference type="ARBA" id="ARBA00022763"/>
    </source>
</evidence>
<dbReference type="GO" id="GO:0003690">
    <property type="term" value="F:double-stranded DNA binding"/>
    <property type="evidence" value="ECO:0007669"/>
    <property type="project" value="TreeGrafter"/>
</dbReference>
<dbReference type="GO" id="GO:0000730">
    <property type="term" value="P:DNA recombinase assembly"/>
    <property type="evidence" value="ECO:0007669"/>
    <property type="project" value="TreeGrafter"/>
</dbReference>
<evidence type="ECO:0000256" key="1">
    <source>
        <dbReference type="ARBA" id="ARBA00004123"/>
    </source>
</evidence>
<feature type="region of interest" description="Disordered" evidence="7">
    <location>
        <begin position="323"/>
        <end position="342"/>
    </location>
</feature>
<accession>A0A8H5BVJ3</accession>
<comment type="subcellular location">
    <subcellularLocation>
        <location evidence="1">Nucleus</location>
    </subcellularLocation>
</comment>
<dbReference type="Proteomes" id="UP000567179">
    <property type="component" value="Unassembled WGS sequence"/>
</dbReference>
<feature type="compositionally biased region" description="Polar residues" evidence="7">
    <location>
        <begin position="328"/>
        <end position="342"/>
    </location>
</feature>
<keyword evidence="3" id="KW-0227">DNA damage</keyword>
<dbReference type="InterPro" id="IPR013632">
    <property type="entry name" value="Rad51_C"/>
</dbReference>
<keyword evidence="10" id="KW-1185">Reference proteome</keyword>
<organism evidence="9 10">
    <name type="scientific">Psilocybe cf. subviscida</name>
    <dbReference type="NCBI Taxonomy" id="2480587"/>
    <lineage>
        <taxon>Eukaryota</taxon>
        <taxon>Fungi</taxon>
        <taxon>Dikarya</taxon>
        <taxon>Basidiomycota</taxon>
        <taxon>Agaricomycotina</taxon>
        <taxon>Agaricomycetes</taxon>
        <taxon>Agaricomycetidae</taxon>
        <taxon>Agaricales</taxon>
        <taxon>Agaricineae</taxon>
        <taxon>Strophariaceae</taxon>
        <taxon>Psilocybe</taxon>
    </lineage>
</organism>
<dbReference type="GO" id="GO:0042148">
    <property type="term" value="P:DNA strand invasion"/>
    <property type="evidence" value="ECO:0007669"/>
    <property type="project" value="TreeGrafter"/>
</dbReference>
<dbReference type="GO" id="GO:0061982">
    <property type="term" value="P:meiosis I cell cycle process"/>
    <property type="evidence" value="ECO:0007669"/>
    <property type="project" value="UniProtKB-ARBA"/>
</dbReference>
<dbReference type="InterPro" id="IPR047348">
    <property type="entry name" value="XRCC3-like_C"/>
</dbReference>
<dbReference type="InterPro" id="IPR027417">
    <property type="entry name" value="P-loop_NTPase"/>
</dbReference>
<dbReference type="Gene3D" id="3.40.50.300">
    <property type="entry name" value="P-loop containing nucleotide triphosphate hydrolases"/>
    <property type="match status" value="1"/>
</dbReference>
<evidence type="ECO:0000313" key="10">
    <source>
        <dbReference type="Proteomes" id="UP000567179"/>
    </source>
</evidence>
<dbReference type="EMBL" id="JAACJJ010000001">
    <property type="protein sequence ID" value="KAF5330362.1"/>
    <property type="molecule type" value="Genomic_DNA"/>
</dbReference>
<dbReference type="GO" id="GO:0000150">
    <property type="term" value="F:DNA strand exchange activity"/>
    <property type="evidence" value="ECO:0007669"/>
    <property type="project" value="TreeGrafter"/>
</dbReference>
<evidence type="ECO:0000256" key="2">
    <source>
        <dbReference type="ARBA" id="ARBA00022741"/>
    </source>
</evidence>
<dbReference type="OrthoDB" id="1861185at2759"/>
<dbReference type="Pfam" id="PF08423">
    <property type="entry name" value="Rad51"/>
    <property type="match status" value="1"/>
</dbReference>
<evidence type="ECO:0000256" key="5">
    <source>
        <dbReference type="ARBA" id="ARBA00023204"/>
    </source>
</evidence>
<dbReference type="InterPro" id="IPR020588">
    <property type="entry name" value="RecA_ATP-bd"/>
</dbReference>
<name>A0A8H5BVJ3_9AGAR</name>
<comment type="caution">
    <text evidence="9">The sequence shown here is derived from an EMBL/GenBank/DDBJ whole genome shotgun (WGS) entry which is preliminary data.</text>
</comment>
<protein>
    <recommendedName>
        <fullName evidence="8">RecA family profile 1 domain-containing protein</fullName>
    </recommendedName>
</protein>
<keyword evidence="4" id="KW-0067">ATP-binding</keyword>
<dbReference type="GO" id="GO:0006312">
    <property type="term" value="P:mitotic recombination"/>
    <property type="evidence" value="ECO:0007669"/>
    <property type="project" value="TreeGrafter"/>
</dbReference>
<sequence>MLLEQCHLSPSDLTLLKKGNYHTINDIVLTPVQDIAKRCRTSAAEIKRITDKIFDAVPLPDLPTLSTPGLAQDETFTTGDDTLDEALNGGIRTGMIWEVVGESSAGKTQLALQLSLSVQLPRDQGGLEGCVCFLTTSSKLPTARLMQIAQAHARLSPEHCSLSNVHTIAIPTVDILHTIVTTVFPSFVEQQASKPGARPVKLLVIDALAELFHSADKTSTSTLVQRSKNLVSLSSALHQLAHKHRIAVVILNEVIERFSRSNYNSQSDLLLYEEQSRWFNTAQYFGDGAKEAALGLVWANQVNTRIMLSRTLRRRYLQPDDFSKRQRLSTSTPLSEKMTSTLEESQPTLIRRMCVLFSNICEPVALDYIVSEKGITVLDSSDDPAPAPPPRWQTEDKAFDGNMQRQTESSDSGPVRPTADIEGDADDQLWDQLDPLDGLDWDALEQTLSQAVGH</sequence>
<evidence type="ECO:0000256" key="6">
    <source>
        <dbReference type="ARBA" id="ARBA00023242"/>
    </source>
</evidence>
<keyword evidence="2" id="KW-0547">Nucleotide-binding</keyword>
<evidence type="ECO:0000259" key="8">
    <source>
        <dbReference type="PROSITE" id="PS50162"/>
    </source>
</evidence>
<keyword evidence="5" id="KW-0234">DNA repair</keyword>
<evidence type="ECO:0000256" key="4">
    <source>
        <dbReference type="ARBA" id="ARBA00022840"/>
    </source>
</evidence>
<feature type="region of interest" description="Disordered" evidence="7">
    <location>
        <begin position="379"/>
        <end position="434"/>
    </location>
</feature>
<feature type="compositionally biased region" description="Polar residues" evidence="7">
    <location>
        <begin position="403"/>
        <end position="412"/>
    </location>
</feature>
<dbReference type="CDD" id="cd19491">
    <property type="entry name" value="XRCC3"/>
    <property type="match status" value="1"/>
</dbReference>
<evidence type="ECO:0000256" key="7">
    <source>
        <dbReference type="SAM" id="MobiDB-lite"/>
    </source>
</evidence>
<reference evidence="9 10" key="1">
    <citation type="journal article" date="2020" name="ISME J.">
        <title>Uncovering the hidden diversity of litter-decomposition mechanisms in mushroom-forming fungi.</title>
        <authorList>
            <person name="Floudas D."/>
            <person name="Bentzer J."/>
            <person name="Ahren D."/>
            <person name="Johansson T."/>
            <person name="Persson P."/>
            <person name="Tunlid A."/>
        </authorList>
    </citation>
    <scope>NUCLEOTIDE SEQUENCE [LARGE SCALE GENOMIC DNA]</scope>
    <source>
        <strain evidence="9 10">CBS 101986</strain>
    </source>
</reference>
<dbReference type="GO" id="GO:0140664">
    <property type="term" value="F:ATP-dependent DNA damage sensor activity"/>
    <property type="evidence" value="ECO:0007669"/>
    <property type="project" value="InterPro"/>
</dbReference>
<dbReference type="PROSITE" id="PS50162">
    <property type="entry name" value="RECA_2"/>
    <property type="match status" value="1"/>
</dbReference>
<dbReference type="GO" id="GO:0005634">
    <property type="term" value="C:nucleus"/>
    <property type="evidence" value="ECO:0007669"/>
    <property type="project" value="UniProtKB-SubCell"/>
</dbReference>
<gene>
    <name evidence="9" type="ORF">D9619_005907</name>
</gene>
<dbReference type="GO" id="GO:0003697">
    <property type="term" value="F:single-stranded DNA binding"/>
    <property type="evidence" value="ECO:0007669"/>
    <property type="project" value="TreeGrafter"/>
</dbReference>
<evidence type="ECO:0000313" key="9">
    <source>
        <dbReference type="EMBL" id="KAF5330362.1"/>
    </source>
</evidence>
<dbReference type="SUPFAM" id="SSF52540">
    <property type="entry name" value="P-loop containing nucleoside triphosphate hydrolases"/>
    <property type="match status" value="1"/>
</dbReference>
<dbReference type="PANTHER" id="PTHR22942:SF66">
    <property type="entry name" value="RE19845P"/>
    <property type="match status" value="1"/>
</dbReference>